<reference evidence="7 8" key="1">
    <citation type="submission" date="2014-11" db="EMBL/GenBank/DDBJ databases">
        <authorList>
            <person name="Urmite Genomes Urmite Genomes"/>
        </authorList>
    </citation>
    <scope>NUCLEOTIDE SEQUENCE [LARGE SCALE GENOMIC DNA]</scope>
    <source>
        <strain evidence="7 8">Oc5</strain>
    </source>
</reference>
<gene>
    <name evidence="7" type="primary">sacC</name>
    <name evidence="7" type="ORF">BN997_00352</name>
</gene>
<evidence type="ECO:0000256" key="4">
    <source>
        <dbReference type="RuleBase" id="RU362110"/>
    </source>
</evidence>
<dbReference type="AlphaFoldDB" id="A0A0A1MBU6"/>
<comment type="similarity">
    <text evidence="1 4">Belongs to the glycosyl hydrolase 32 family.</text>
</comment>
<keyword evidence="8" id="KW-1185">Reference proteome</keyword>
<evidence type="ECO:0000313" key="8">
    <source>
        <dbReference type="Proteomes" id="UP000040453"/>
    </source>
</evidence>
<dbReference type="GO" id="GO:0005987">
    <property type="term" value="P:sucrose catabolic process"/>
    <property type="evidence" value="ECO:0007669"/>
    <property type="project" value="TreeGrafter"/>
</dbReference>
<evidence type="ECO:0000313" key="7">
    <source>
        <dbReference type="EMBL" id="CEI80548.1"/>
    </source>
</evidence>
<dbReference type="CDD" id="cd18622">
    <property type="entry name" value="GH32_Inu-like"/>
    <property type="match status" value="1"/>
</dbReference>
<evidence type="ECO:0000259" key="5">
    <source>
        <dbReference type="Pfam" id="PF00251"/>
    </source>
</evidence>
<dbReference type="InterPro" id="IPR001362">
    <property type="entry name" value="Glyco_hydro_32"/>
</dbReference>
<dbReference type="SMART" id="SM00640">
    <property type="entry name" value="Glyco_32"/>
    <property type="match status" value="1"/>
</dbReference>
<accession>A0A0A1MBU6</accession>
<dbReference type="Pfam" id="PF08244">
    <property type="entry name" value="Glyco_hydro_32C"/>
    <property type="match status" value="1"/>
</dbReference>
<protein>
    <submittedName>
        <fullName evidence="7">Levanase</fullName>
    </submittedName>
</protein>
<organism evidence="7 8">
    <name type="scientific">Oceanobacillus oncorhynchi</name>
    <dbReference type="NCBI Taxonomy" id="545501"/>
    <lineage>
        <taxon>Bacteria</taxon>
        <taxon>Bacillati</taxon>
        <taxon>Bacillota</taxon>
        <taxon>Bacilli</taxon>
        <taxon>Bacillales</taxon>
        <taxon>Bacillaceae</taxon>
        <taxon>Oceanobacillus</taxon>
    </lineage>
</organism>
<sequence length="474" mass="53921">MLYQEKHRPQLHFTPKENWMNDPNGLVYYEGEYHLFYQYNPHGNDHANMNWGHATSTDLYHWEEHGVALAPDELGTIFSGSAVVDKNNTSGLFESNSGGLVAIFTHDGASQQQSIAYSEDKGRTWIKYEGNPVLPNTEIKDFRDPKVSWHEESKQWVMVLACGDHIQFYGSPNLIDWTYLSSFGKEYPSYIGVWECPDLLYLPVENNSKKEWILIVSINADGPNGGSAVYYFTGTFDGKEFHPNETPQDELKWADAGKDFYAAVSWDNTEDTYWVGWMNNWQYAGVVPVSPWRSAMSLARKLSLFEKDGSLLLKQEAITADNSREEVSYKDETVHPGKPESYEISDTAQVDLQVSTASASTKWSVQLVTDQDEAFRLELDYKEDAYTFYRTDGLVDFSADYPKEIKGSLHGMDVQNLKVIIDRSSAEVFLNDGLTVSTNLIYPEGTVTKLEISTVNETLQLDTVTWTKLHSIWK</sequence>
<dbReference type="EMBL" id="CDGG01000001">
    <property type="protein sequence ID" value="CEI80548.1"/>
    <property type="molecule type" value="Genomic_DNA"/>
</dbReference>
<dbReference type="RefSeq" id="WP_052484862.1">
    <property type="nucleotide sequence ID" value="NZ_CDGG01000001.1"/>
</dbReference>
<evidence type="ECO:0000259" key="6">
    <source>
        <dbReference type="Pfam" id="PF08244"/>
    </source>
</evidence>
<evidence type="ECO:0000256" key="1">
    <source>
        <dbReference type="ARBA" id="ARBA00009902"/>
    </source>
</evidence>
<dbReference type="Pfam" id="PF00251">
    <property type="entry name" value="Glyco_hydro_32N"/>
    <property type="match status" value="1"/>
</dbReference>
<dbReference type="InterPro" id="IPR013320">
    <property type="entry name" value="ConA-like_dom_sf"/>
</dbReference>
<feature type="domain" description="Glycosyl hydrolase family 32 N-terminal" evidence="5">
    <location>
        <begin position="12"/>
        <end position="312"/>
    </location>
</feature>
<dbReference type="GO" id="GO:0005737">
    <property type="term" value="C:cytoplasm"/>
    <property type="evidence" value="ECO:0007669"/>
    <property type="project" value="TreeGrafter"/>
</dbReference>
<name>A0A0A1MBU6_9BACI</name>
<dbReference type="STRING" id="545501.BN997_00352"/>
<dbReference type="Proteomes" id="UP000040453">
    <property type="component" value="Unassembled WGS sequence"/>
</dbReference>
<dbReference type="PANTHER" id="PTHR42800">
    <property type="entry name" value="EXOINULINASE INUD (AFU_ORTHOLOGUE AFUA_5G00480)"/>
    <property type="match status" value="1"/>
</dbReference>
<evidence type="ECO:0000256" key="3">
    <source>
        <dbReference type="ARBA" id="ARBA00023295"/>
    </source>
</evidence>
<keyword evidence="3 4" id="KW-0326">Glycosidase</keyword>
<dbReference type="InterPro" id="IPR018053">
    <property type="entry name" value="Glyco_hydro_32_AS"/>
</dbReference>
<dbReference type="Gene3D" id="2.115.10.20">
    <property type="entry name" value="Glycosyl hydrolase domain, family 43"/>
    <property type="match status" value="1"/>
</dbReference>
<dbReference type="InterPro" id="IPR023296">
    <property type="entry name" value="Glyco_hydro_beta-prop_sf"/>
</dbReference>
<keyword evidence="2 4" id="KW-0378">Hydrolase</keyword>
<proteinExistence type="inferred from homology"/>
<dbReference type="PANTHER" id="PTHR42800:SF1">
    <property type="entry name" value="EXOINULINASE INUD (AFU_ORTHOLOGUE AFUA_5G00480)"/>
    <property type="match status" value="1"/>
</dbReference>
<dbReference type="Gene3D" id="2.60.120.560">
    <property type="entry name" value="Exo-inulinase, domain 1"/>
    <property type="match status" value="1"/>
</dbReference>
<dbReference type="OrthoDB" id="9759709at2"/>
<dbReference type="SUPFAM" id="SSF49899">
    <property type="entry name" value="Concanavalin A-like lectins/glucanases"/>
    <property type="match status" value="1"/>
</dbReference>
<dbReference type="InterPro" id="IPR013189">
    <property type="entry name" value="Glyco_hydro_32_C"/>
</dbReference>
<dbReference type="GO" id="GO:0004575">
    <property type="term" value="F:sucrose alpha-glucosidase activity"/>
    <property type="evidence" value="ECO:0007669"/>
    <property type="project" value="TreeGrafter"/>
</dbReference>
<feature type="domain" description="Glycosyl hydrolase family 32 C-terminal" evidence="6">
    <location>
        <begin position="333"/>
        <end position="464"/>
    </location>
</feature>
<dbReference type="PROSITE" id="PS00609">
    <property type="entry name" value="GLYCOSYL_HYDROL_F32"/>
    <property type="match status" value="1"/>
</dbReference>
<dbReference type="InterPro" id="IPR013148">
    <property type="entry name" value="Glyco_hydro_32_N"/>
</dbReference>
<dbReference type="SUPFAM" id="SSF75005">
    <property type="entry name" value="Arabinanase/levansucrase/invertase"/>
    <property type="match status" value="1"/>
</dbReference>
<evidence type="ECO:0000256" key="2">
    <source>
        <dbReference type="ARBA" id="ARBA00022801"/>
    </source>
</evidence>